<dbReference type="AlphaFoldDB" id="A0A5B7ZUF9"/>
<dbReference type="EMBL" id="CP040871">
    <property type="protein sequence ID" value="QDA58123.1"/>
    <property type="molecule type" value="Genomic_DNA"/>
</dbReference>
<accession>A0A5B7ZUF9</accession>
<dbReference type="KEGG" id="thes:FHQ07_12820"/>
<feature type="coiled-coil region" evidence="1">
    <location>
        <begin position="8"/>
        <end position="35"/>
    </location>
</feature>
<evidence type="ECO:0000313" key="3">
    <source>
        <dbReference type="Proteomes" id="UP000308149"/>
    </source>
</evidence>
<reference evidence="2 3" key="1">
    <citation type="submission" date="2019-06" db="EMBL/GenBank/DDBJ databases">
        <title>Thermomonas aquatica sp. nov., isolated from an industrial wastewater treatment plant.</title>
        <authorList>
            <person name="Jeon J.H."/>
            <person name="Park D.-S."/>
        </authorList>
    </citation>
    <scope>NUCLEOTIDE SEQUENCE [LARGE SCALE GENOMIC DNA]</scope>
    <source>
        <strain evidence="2 3">SY21</strain>
    </source>
</reference>
<sequence>MGTKSRNITDLIEERKSLAARVAKLNAELQELDEEIFAGAQLYAQAAQALSALGLGQKVQANPRPTRPLISIPPPMVVLSRPPIDFHEDEEASDSVLRLTGDGRAKTRVTPGGQAIIDGTAKVLKEAGRPLKIREIYEGLSKLGVSITGKVPLNNLSAHLSRSSVFELGPKSEWWFASAEKQEPPEGGS</sequence>
<organism evidence="2 3">
    <name type="scientific">Thermomonas aquatica</name>
    <dbReference type="NCBI Taxonomy" id="2202149"/>
    <lineage>
        <taxon>Bacteria</taxon>
        <taxon>Pseudomonadati</taxon>
        <taxon>Pseudomonadota</taxon>
        <taxon>Gammaproteobacteria</taxon>
        <taxon>Lysobacterales</taxon>
        <taxon>Lysobacteraceae</taxon>
        <taxon>Thermomonas</taxon>
    </lineage>
</organism>
<proteinExistence type="predicted"/>
<gene>
    <name evidence="2" type="ORF">FHQ07_12820</name>
</gene>
<protein>
    <recommendedName>
        <fullName evidence="4">HTH HARE-type domain-containing protein</fullName>
    </recommendedName>
</protein>
<evidence type="ECO:0008006" key="4">
    <source>
        <dbReference type="Google" id="ProtNLM"/>
    </source>
</evidence>
<evidence type="ECO:0000313" key="2">
    <source>
        <dbReference type="EMBL" id="QDA58123.1"/>
    </source>
</evidence>
<dbReference type="RefSeq" id="WP_139717280.1">
    <property type="nucleotide sequence ID" value="NZ_CP040871.1"/>
</dbReference>
<keyword evidence="1" id="KW-0175">Coiled coil</keyword>
<dbReference type="OrthoDB" id="8481322at2"/>
<name>A0A5B7ZUF9_9GAMM</name>
<evidence type="ECO:0000256" key="1">
    <source>
        <dbReference type="SAM" id="Coils"/>
    </source>
</evidence>
<keyword evidence="3" id="KW-1185">Reference proteome</keyword>
<dbReference type="Proteomes" id="UP000308149">
    <property type="component" value="Chromosome"/>
</dbReference>